<accession>A0A402DSQ0</accession>
<gene>
    <name evidence="2" type="ORF">CBZ_22360</name>
</gene>
<protein>
    <recommendedName>
        <fullName evidence="4">Glycosyl hydrolase 36 catalytic domain-containing protein</fullName>
    </recommendedName>
</protein>
<dbReference type="OrthoDB" id="219241at2"/>
<dbReference type="EMBL" id="BIMR01000179">
    <property type="protein sequence ID" value="GCE77180.1"/>
    <property type="molecule type" value="Genomic_DNA"/>
</dbReference>
<sequence>MASQTLTPAPTDERGEDPAGTAPVDGLVDLDGRRFYRITSYHEMPPFFMTLVGASDLWLFISSTGGVTAGREEADRALFPYSTEDKVTAGAGRTGGLTLLRVATADGTRFWQPFAERRPGDPHVDRNLYKDPLGTTLVFEETRPDLGLRVRVTWRTSARYGVVREVEVASTTDRTVDADVLDGFVDLLPAGVTVQTQGELSSLLDAYKRAEVDAATGLGLVYLNSTLTDKADPSESLSTTVAWQVGLDDVEHLLSVRQVGAFAAGRPVTAEHEVRGEKGAYLVRAHLALAPGEQRRWSVVADVDQSAADVVRLQTELADPAAAAAALAADVTGTREHLDRLVGTADAAQVTGDELAAAHHRANVLFNVMRGGVLVDGYTVRTDDLRDFVAQRSPRTAARQDAWLAALPATEQVDALVEAADATGDPDLLRLVREYLPLTFSRRHGDPSRPWNKFKIALTDADGQTRVDFQGNWRDIFQNWEALAWSFPEYVESMVAVFLDATTADGYNPYRISRSGIDWEVPEPDNPWANIGYWSDHQVIYLVKLLEASRRFHPGRLERLVDRAVFTHADVPYRIASYADTLVEPIATITFDTEAEERVARRVAVEGADGRLVHGADGDLVRVSLGEKLLLTVLAKVVNLVPDGGIWMNTQRPEWNDANNALVGKGLSVVTLAYLRRGLTLARDLLADDLTVTAELAGLLADVRIALDAHAAQAQAGFDGTGRRAVMDALGAAGTTYRTRVYAGFGGERTTVAAADVQAFLDVAQRYVDAALHANRREDGLFHAYNLLDLRDGRATVGRLQEMLEGQVAVLSSGVLTPAEALDLVRALRASALYRADQHSYQLYPDRELPTFLDRNRITAEQAASAPLVEALVAAGDTSLVLRDVRGVHRFAPALHNARDVEAALDALPGRVPGVGAQDVEAGRAALLDVFEQVFRHAEFTGRSGSFFAYEGLGSIYWHMVSKLLLAVQENVERAAAEGADPAVVQGLADAYEDVRLGIGYCKSPQVYGAFPVDPYSHTPAGRGARQPGMTGQVKEEVLARLGELGLRVEDGHVVVRPLLLRADEWVTAPTTFAYHDVAQQERSVALDAGTLAFTFCQVPVVYRRVEGPGATPTVVAHLADGTRVEGVDGVLDADVSGRVFRRTGDVVRIDVEVPTA</sequence>
<dbReference type="AlphaFoldDB" id="A0A402DSQ0"/>
<evidence type="ECO:0000313" key="3">
    <source>
        <dbReference type="Proteomes" id="UP000289954"/>
    </source>
</evidence>
<dbReference type="RefSeq" id="WP_130781783.1">
    <property type="nucleotide sequence ID" value="NZ_BIMR01000179.1"/>
</dbReference>
<feature type="region of interest" description="Disordered" evidence="1">
    <location>
        <begin position="1"/>
        <end position="24"/>
    </location>
</feature>
<proteinExistence type="predicted"/>
<comment type="caution">
    <text evidence="2">The sequence shown here is derived from an EMBL/GenBank/DDBJ whole genome shotgun (WGS) entry which is preliminary data.</text>
</comment>
<name>A0A402DSQ0_9CELL</name>
<dbReference type="Proteomes" id="UP000289954">
    <property type="component" value="Unassembled WGS sequence"/>
</dbReference>
<organism evidence="2 3">
    <name type="scientific">Cellulomonas biazotea</name>
    <dbReference type="NCBI Taxonomy" id="1709"/>
    <lineage>
        <taxon>Bacteria</taxon>
        <taxon>Bacillati</taxon>
        <taxon>Actinomycetota</taxon>
        <taxon>Actinomycetes</taxon>
        <taxon>Micrococcales</taxon>
        <taxon>Cellulomonadaceae</taxon>
        <taxon>Cellulomonas</taxon>
    </lineage>
</organism>
<keyword evidence="3" id="KW-1185">Reference proteome</keyword>
<evidence type="ECO:0008006" key="4">
    <source>
        <dbReference type="Google" id="ProtNLM"/>
    </source>
</evidence>
<evidence type="ECO:0000256" key="1">
    <source>
        <dbReference type="SAM" id="MobiDB-lite"/>
    </source>
</evidence>
<reference evidence="2 3" key="1">
    <citation type="submission" date="2019-01" db="EMBL/GenBank/DDBJ databases">
        <title>Draft genome sequence of Cellulomonas takizawaensis strain TKZ-21.</title>
        <authorList>
            <person name="Yamamura H."/>
            <person name="Hayashi T."/>
            <person name="Hamada M."/>
            <person name="Serisawa Y."/>
            <person name="Matsuyama K."/>
            <person name="Nakagawa Y."/>
            <person name="Otoguro M."/>
            <person name="Yanagida F."/>
            <person name="Hayakawa M."/>
        </authorList>
    </citation>
    <scope>NUCLEOTIDE SEQUENCE [LARGE SCALE GENOMIC DNA]</scope>
    <source>
        <strain evidence="2 3">NBRC12680</strain>
    </source>
</reference>
<evidence type="ECO:0000313" key="2">
    <source>
        <dbReference type="EMBL" id="GCE77180.1"/>
    </source>
</evidence>